<dbReference type="InterPro" id="IPR000182">
    <property type="entry name" value="GNAT_dom"/>
</dbReference>
<reference evidence="2 3" key="1">
    <citation type="submission" date="2018-03" db="EMBL/GenBank/DDBJ databases">
        <title>Genomic Encyclopedia of Archaeal and Bacterial Type Strains, Phase II (KMG-II): from individual species to whole genera.</title>
        <authorList>
            <person name="Goeker M."/>
        </authorList>
    </citation>
    <scope>NUCLEOTIDE SEQUENCE [LARGE SCALE GENOMIC DNA]</scope>
    <source>
        <strain evidence="2 3">DSM 44889</strain>
    </source>
</reference>
<dbReference type="Gene3D" id="3.40.630.30">
    <property type="match status" value="1"/>
</dbReference>
<dbReference type="EMBL" id="QGDQ01000012">
    <property type="protein sequence ID" value="PWJ53480.1"/>
    <property type="molecule type" value="Genomic_DNA"/>
</dbReference>
<proteinExistence type="predicted"/>
<name>A0A316A913_9ACTN</name>
<organism evidence="2 3">
    <name type="scientific">Quadrisphaera granulorum</name>
    <dbReference type="NCBI Taxonomy" id="317664"/>
    <lineage>
        <taxon>Bacteria</taxon>
        <taxon>Bacillati</taxon>
        <taxon>Actinomycetota</taxon>
        <taxon>Actinomycetes</taxon>
        <taxon>Kineosporiales</taxon>
        <taxon>Kineosporiaceae</taxon>
        <taxon>Quadrisphaera</taxon>
    </lineage>
</organism>
<dbReference type="InterPro" id="IPR016181">
    <property type="entry name" value="Acyl_CoA_acyltransferase"/>
</dbReference>
<sequence length="159" mass="17187">MSDAAASHPTVHRATWGELDPALAYAVLKLRVDVFVVEQECPYPELDGRDLEATTEHLWVAGPAGTPVGAYLRVLAGRPGDPDGARRIGRVVTSPAERGHGLAGVLLDDVVTRHGDGPLVLDAQAPLERWYTRWGFEVSGPAYVEDGIPHVPMTRLPRP</sequence>
<evidence type="ECO:0000313" key="3">
    <source>
        <dbReference type="Proteomes" id="UP000245469"/>
    </source>
</evidence>
<dbReference type="GO" id="GO:0016747">
    <property type="term" value="F:acyltransferase activity, transferring groups other than amino-acyl groups"/>
    <property type="evidence" value="ECO:0007669"/>
    <property type="project" value="InterPro"/>
</dbReference>
<dbReference type="PROSITE" id="PS51186">
    <property type="entry name" value="GNAT"/>
    <property type="match status" value="1"/>
</dbReference>
<dbReference type="SUPFAM" id="SSF55729">
    <property type="entry name" value="Acyl-CoA N-acyltransferases (Nat)"/>
    <property type="match status" value="1"/>
</dbReference>
<dbReference type="Pfam" id="PF13673">
    <property type="entry name" value="Acetyltransf_10"/>
    <property type="match status" value="1"/>
</dbReference>
<accession>A0A316A913</accession>
<keyword evidence="3" id="KW-1185">Reference proteome</keyword>
<protein>
    <submittedName>
        <fullName evidence="2">ElaA protein</fullName>
    </submittedName>
</protein>
<dbReference type="AlphaFoldDB" id="A0A316A913"/>
<evidence type="ECO:0000313" key="2">
    <source>
        <dbReference type="EMBL" id="PWJ53480.1"/>
    </source>
</evidence>
<dbReference type="Proteomes" id="UP000245469">
    <property type="component" value="Unassembled WGS sequence"/>
</dbReference>
<dbReference type="RefSeq" id="WP_245961751.1">
    <property type="nucleotide sequence ID" value="NZ_QGDQ01000012.1"/>
</dbReference>
<comment type="caution">
    <text evidence="2">The sequence shown here is derived from an EMBL/GenBank/DDBJ whole genome shotgun (WGS) entry which is preliminary data.</text>
</comment>
<gene>
    <name evidence="2" type="ORF">BXY45_11250</name>
</gene>
<feature type="domain" description="N-acetyltransferase" evidence="1">
    <location>
        <begin position="14"/>
        <end position="158"/>
    </location>
</feature>
<evidence type="ECO:0000259" key="1">
    <source>
        <dbReference type="PROSITE" id="PS51186"/>
    </source>
</evidence>